<sequence>MSDRLLTRFQQDQEDENKRCILFQHVAAKFDGVRLDGGLGTLGVTSIEGGGIVWLEERRRKELEDVTHETNKSTAALFLSIAQVTDVLPTIVQNAVKGVEIQLVDHNRLELTFMPGELVRIE</sequence>
<name>A0AAV0V6D6_9STRA</name>
<accession>A0AAV0V6D6</accession>
<reference evidence="1" key="1">
    <citation type="submission" date="2022-12" db="EMBL/GenBank/DDBJ databases">
        <authorList>
            <person name="Webb A."/>
        </authorList>
    </citation>
    <scope>NUCLEOTIDE SEQUENCE</scope>
    <source>
        <strain evidence="1">Pd1</strain>
    </source>
</reference>
<comment type="caution">
    <text evidence="1">The sequence shown here is derived from an EMBL/GenBank/DDBJ whole genome shotgun (WGS) entry which is preliminary data.</text>
</comment>
<evidence type="ECO:0000313" key="2">
    <source>
        <dbReference type="Proteomes" id="UP001162029"/>
    </source>
</evidence>
<dbReference type="EMBL" id="CANTFM010001842">
    <property type="protein sequence ID" value="CAI5743239.1"/>
    <property type="molecule type" value="Genomic_DNA"/>
</dbReference>
<gene>
    <name evidence="1" type="ORF">PDE001_LOCUS8621</name>
</gene>
<dbReference type="AlphaFoldDB" id="A0AAV0V6D6"/>
<evidence type="ECO:0000313" key="1">
    <source>
        <dbReference type="EMBL" id="CAI5743239.1"/>
    </source>
</evidence>
<organism evidence="1 2">
    <name type="scientific">Peronospora destructor</name>
    <dbReference type="NCBI Taxonomy" id="86335"/>
    <lineage>
        <taxon>Eukaryota</taxon>
        <taxon>Sar</taxon>
        <taxon>Stramenopiles</taxon>
        <taxon>Oomycota</taxon>
        <taxon>Peronosporomycetes</taxon>
        <taxon>Peronosporales</taxon>
        <taxon>Peronosporaceae</taxon>
        <taxon>Peronospora</taxon>
    </lineage>
</organism>
<proteinExistence type="predicted"/>
<dbReference type="Proteomes" id="UP001162029">
    <property type="component" value="Unassembled WGS sequence"/>
</dbReference>
<protein>
    <submittedName>
        <fullName evidence="1">Uncharacterized protein</fullName>
    </submittedName>
</protein>
<keyword evidence="2" id="KW-1185">Reference proteome</keyword>